<name>A0ABQ7FPL6_9ACTN</name>
<reference evidence="2 3" key="1">
    <citation type="submission" date="2019-10" db="EMBL/GenBank/DDBJ databases">
        <title>Streptomyces tenebrisbrunneis sp.nov., an endogenous actinomycete isolated from of Lycium ruthenicum.</title>
        <authorList>
            <person name="Ma L."/>
        </authorList>
    </citation>
    <scope>NUCLEOTIDE SEQUENCE [LARGE SCALE GENOMIC DNA]</scope>
    <source>
        <strain evidence="2 3">TRM 66187</strain>
    </source>
</reference>
<dbReference type="Gene3D" id="2.30.110.50">
    <property type="match status" value="1"/>
</dbReference>
<comment type="caution">
    <text evidence="2">The sequence shown here is derived from an EMBL/GenBank/DDBJ whole genome shotgun (WGS) entry which is preliminary data.</text>
</comment>
<keyword evidence="3" id="KW-1185">Reference proteome</keyword>
<dbReference type="SUPFAM" id="SSF69279">
    <property type="entry name" value="Phage tail proteins"/>
    <property type="match status" value="1"/>
</dbReference>
<dbReference type="Gene3D" id="2.40.50.230">
    <property type="entry name" value="Gp5 N-terminal domain"/>
    <property type="match status" value="1"/>
</dbReference>
<evidence type="ECO:0000259" key="1">
    <source>
        <dbReference type="Pfam" id="PF04717"/>
    </source>
</evidence>
<dbReference type="Pfam" id="PF05954">
    <property type="entry name" value="Phage_GPD"/>
    <property type="match status" value="1"/>
</dbReference>
<evidence type="ECO:0000313" key="3">
    <source>
        <dbReference type="Proteomes" id="UP000621266"/>
    </source>
</evidence>
<protein>
    <submittedName>
        <fullName evidence="2">VgrG-related protein</fullName>
    </submittedName>
</protein>
<dbReference type="Proteomes" id="UP000621266">
    <property type="component" value="Unassembled WGS sequence"/>
</dbReference>
<dbReference type="Pfam" id="PF04717">
    <property type="entry name" value="Phage_base_V"/>
    <property type="match status" value="1"/>
</dbReference>
<gene>
    <name evidence="2" type="ORF">GCU69_01540</name>
</gene>
<dbReference type="InterPro" id="IPR006531">
    <property type="entry name" value="Gp5/Vgr_OB"/>
</dbReference>
<sequence>MPAGTRSHILKVSINSKPLKDDDALLLTEAWVDFAPGVPGAFQLTFRDEHRRVLERVGAELGAPVELTVVSGSLRTELLTGEITGLETDYEGGGSFSIVRGYDLGHRLTRQQQVVGYENQKASQIVQKLVAAAKIPVGKISPTKSLYEFITQAGVTDWDFICRLADENGMVMYTDAKGKFFFEEAKPAASAPPEGSPLSPTDNPLVLHGGKEVKRCRSSVTSSDQYPQVEVRGWDITQKKELSSKPAAGKANPGAVIGAKPAEASGRKFKPEPLVLSDRPFGKQNQVTEVAKALTEDVTGVFAEVEVSAEGEAKVRPGAAITLADVGKPFEGKYTVTGARHHFSAEGYETWMTVTGRQWRSLYGLASGGDGGPRLPSVANAVVTDVNDPQRKGRVKVMYPWLDASYTSDWLRTVQYGGLKGGGLLTPNVNDEVVVAFDRDSLDHGYVLGGLYNGKDDPSRNPVKYYDRAGRIVRMTLADRSNNRLDLLDQKTMARQRGVRLTTGDDRLKINLDRTQTEITVDSMGKVSITGGTDVSVEAKRNLSMRAGGAITMQAGARFQVNAPTAGISGANVQISGGAANITTTATTITSATAVSITSAAIVGISSPGTVKLTSPGLMGNFAPIPF</sequence>
<evidence type="ECO:0000313" key="2">
    <source>
        <dbReference type="EMBL" id="KAF4410876.1"/>
    </source>
</evidence>
<dbReference type="Gene3D" id="4.10.220.110">
    <property type="match status" value="1"/>
</dbReference>
<proteinExistence type="predicted"/>
<dbReference type="RefSeq" id="WP_156204920.1">
    <property type="nucleotide sequence ID" value="NZ_WHPN01000033.1"/>
</dbReference>
<organism evidence="2 3">
    <name type="scientific">Streptomyces lycii</name>
    <dbReference type="NCBI Taxonomy" id="2654337"/>
    <lineage>
        <taxon>Bacteria</taxon>
        <taxon>Bacillati</taxon>
        <taxon>Actinomycetota</taxon>
        <taxon>Actinomycetes</taxon>
        <taxon>Kitasatosporales</taxon>
        <taxon>Streptomycetaceae</taxon>
        <taxon>Streptomyces</taxon>
    </lineage>
</organism>
<dbReference type="InterPro" id="IPR047702">
    <property type="entry name" value="VgrG-rel"/>
</dbReference>
<dbReference type="EMBL" id="WHPN01000033">
    <property type="protein sequence ID" value="KAF4410876.1"/>
    <property type="molecule type" value="Genomic_DNA"/>
</dbReference>
<dbReference type="SUPFAM" id="SSF69255">
    <property type="entry name" value="gp5 N-terminal domain-like"/>
    <property type="match status" value="1"/>
</dbReference>
<dbReference type="NCBIfam" id="NF033848">
    <property type="entry name" value="VgrG_rel"/>
    <property type="match status" value="1"/>
</dbReference>
<feature type="domain" description="Gp5/Type VI secretion system Vgr protein OB-fold" evidence="1">
    <location>
        <begin position="380"/>
        <end position="452"/>
    </location>
</feature>
<dbReference type="InterPro" id="IPR037026">
    <property type="entry name" value="Vgr_OB-fold_dom_sf"/>
</dbReference>
<accession>A0ABQ7FPL6</accession>
<dbReference type="Gene3D" id="3.55.50.10">
    <property type="entry name" value="Baseplate protein-like domains"/>
    <property type="match status" value="1"/>
</dbReference>